<protein>
    <recommendedName>
        <fullName evidence="3">Parkin co-regulated protein</fullName>
    </recommendedName>
</protein>
<dbReference type="InterPro" id="IPR019399">
    <property type="entry name" value="Parkin_co-regulated_protein"/>
</dbReference>
<evidence type="ECO:0000256" key="1">
    <source>
        <dbReference type="SAM" id="MobiDB-lite"/>
    </source>
</evidence>
<dbReference type="PANTHER" id="PTHR21207">
    <property type="entry name" value="PARKIN COREGULATED GENE PROTEIN PARK2 COREGULATED"/>
    <property type="match status" value="1"/>
</dbReference>
<name>A0A7S3G2C5_9EUKA</name>
<dbReference type="SUPFAM" id="SSF48371">
    <property type="entry name" value="ARM repeat"/>
    <property type="match status" value="1"/>
</dbReference>
<dbReference type="Pfam" id="PF10274">
    <property type="entry name" value="ParcG"/>
    <property type="match status" value="1"/>
</dbReference>
<organism evidence="2">
    <name type="scientific">Palpitomonas bilix</name>
    <dbReference type="NCBI Taxonomy" id="652834"/>
    <lineage>
        <taxon>Eukaryota</taxon>
        <taxon>Eukaryota incertae sedis</taxon>
    </lineage>
</organism>
<accession>A0A7S3G2C5</accession>
<evidence type="ECO:0008006" key="3">
    <source>
        <dbReference type="Google" id="ProtNLM"/>
    </source>
</evidence>
<dbReference type="GO" id="GO:0030544">
    <property type="term" value="F:Hsp70 protein binding"/>
    <property type="evidence" value="ECO:0007669"/>
    <property type="project" value="TreeGrafter"/>
</dbReference>
<dbReference type="PANTHER" id="PTHR21207:SF2">
    <property type="entry name" value="PARKIN COREGULATED GENE PROTEIN"/>
    <property type="match status" value="1"/>
</dbReference>
<dbReference type="GO" id="GO:0051879">
    <property type="term" value="F:Hsp90 protein binding"/>
    <property type="evidence" value="ECO:0007669"/>
    <property type="project" value="TreeGrafter"/>
</dbReference>
<feature type="region of interest" description="Disordered" evidence="1">
    <location>
        <begin position="138"/>
        <end position="160"/>
    </location>
</feature>
<proteinExistence type="predicted"/>
<gene>
    <name evidence="2" type="ORF">PBIL07802_LOCUS4389</name>
</gene>
<sequence>MSAAGGIGKVNVYKAGRDINEMSAAEKARMEAEIAKTLGEVPNNGRKSMTMKKMPAPPAKVMGTVRPGECALEEDPLLPAVLCMEFTQDCTVPVHSINSYFIVLPVPGSASAAKSNPVTPRDIAQVMAAKGVGLFSGSKSGGVHRPKPQARAPPPPKAGAFKERKFSGRDTLLKKFYLRGDLPVAVLHKPNQNQLKWKVEPKELDYHYYVPVFFDGLKEMSDPYALFATQGVIDLIDADPSKMLPVIPQVIIPLKEALNTRNQHIIVRALRVIQKLVKDCPGVGEALVPYYRQLLPIFNLLKQKNNNLGDQILYSQRKGENLGDLIHETLQLMERNGGEDAYINIKYMIPTYESCL</sequence>
<reference evidence="2" key="1">
    <citation type="submission" date="2021-01" db="EMBL/GenBank/DDBJ databases">
        <authorList>
            <person name="Corre E."/>
            <person name="Pelletier E."/>
            <person name="Niang G."/>
            <person name="Scheremetjew M."/>
            <person name="Finn R."/>
            <person name="Kale V."/>
            <person name="Holt S."/>
            <person name="Cochrane G."/>
            <person name="Meng A."/>
            <person name="Brown T."/>
            <person name="Cohen L."/>
        </authorList>
    </citation>
    <scope>NUCLEOTIDE SEQUENCE</scope>
    <source>
        <strain evidence="2">NIES-2562</strain>
    </source>
</reference>
<dbReference type="InterPro" id="IPR016024">
    <property type="entry name" value="ARM-type_fold"/>
</dbReference>
<evidence type="ECO:0000313" key="2">
    <source>
        <dbReference type="EMBL" id="CAE0242225.1"/>
    </source>
</evidence>
<dbReference type="EMBL" id="HBIB01006995">
    <property type="protein sequence ID" value="CAE0242225.1"/>
    <property type="molecule type" value="Transcribed_RNA"/>
</dbReference>
<dbReference type="AlphaFoldDB" id="A0A7S3G2C5"/>